<feature type="domain" description="BRCT" evidence="2">
    <location>
        <begin position="33"/>
        <end position="87"/>
    </location>
</feature>
<sequence>MDVDSVGRSGASPPAVDSVKAGVKQPARYYSTDSELLFSSIVVTADSEIEPSRRDEYRRAVMQHGGQWVDTSTDATTHIISPQSASDGPVVISEQRFRDSVAGKERLPFAIVDGQEVSAARRFCDALLAGSVALTVITAVDPNNRPQLPHLPYEILDKIFLMMKETLPAGAASLTTPPSFGRTSTFISIPSKHTAERTPTSVPCTSLSPRHFHPLLQHPSELFSALEELTLQIIPKSRTIYRPEFVDDFAPTRDAYFDGAFRSSHDSHDDVMDPGLHDLWRGVSPISGFRDAPRLRSVTVNAHMAGGFSASMLRLVSWTDLTDIDLRSISVGVFDIPDLLPQLTGARQLAIRVDGLAESSMPPMPQVTLPLTKLYWEVEYHHFDQFNVASCLAPLVLPHLETLELQVTDDRNRDTDATRMRKLASSICIRVLYSHCSISPSRQMSTLTLLNLRDSIAVDDKLLTFLMFDPHNPEPVLPVLEVLKLGNSGYPYRSQSPFSESRMMQKVESRWTRTPTGQAPPPLRSVQISAPHIGEGETLAHREVMDWVLQIAEEGLDIHYR</sequence>
<accession>A0AAD7B9L1</accession>
<dbReference type="EMBL" id="JARKIF010000025">
    <property type="protein sequence ID" value="KAJ7614836.1"/>
    <property type="molecule type" value="Genomic_DNA"/>
</dbReference>
<organism evidence="3 4">
    <name type="scientific">Roridomyces roridus</name>
    <dbReference type="NCBI Taxonomy" id="1738132"/>
    <lineage>
        <taxon>Eukaryota</taxon>
        <taxon>Fungi</taxon>
        <taxon>Dikarya</taxon>
        <taxon>Basidiomycota</taxon>
        <taxon>Agaricomycotina</taxon>
        <taxon>Agaricomycetes</taxon>
        <taxon>Agaricomycetidae</taxon>
        <taxon>Agaricales</taxon>
        <taxon>Marasmiineae</taxon>
        <taxon>Mycenaceae</taxon>
        <taxon>Roridomyces</taxon>
    </lineage>
</organism>
<evidence type="ECO:0000313" key="4">
    <source>
        <dbReference type="Proteomes" id="UP001221142"/>
    </source>
</evidence>
<name>A0AAD7B9L1_9AGAR</name>
<evidence type="ECO:0000256" key="1">
    <source>
        <dbReference type="SAM" id="MobiDB-lite"/>
    </source>
</evidence>
<protein>
    <recommendedName>
        <fullName evidence="2">BRCT domain-containing protein</fullName>
    </recommendedName>
</protein>
<dbReference type="InterPro" id="IPR001357">
    <property type="entry name" value="BRCT_dom"/>
</dbReference>
<dbReference type="Gene3D" id="3.40.50.10190">
    <property type="entry name" value="BRCT domain"/>
    <property type="match status" value="1"/>
</dbReference>
<gene>
    <name evidence="3" type="ORF">FB45DRAFT_1035635</name>
</gene>
<keyword evidence="4" id="KW-1185">Reference proteome</keyword>
<proteinExistence type="predicted"/>
<dbReference type="SUPFAM" id="SSF52113">
    <property type="entry name" value="BRCT domain"/>
    <property type="match status" value="1"/>
</dbReference>
<evidence type="ECO:0000259" key="2">
    <source>
        <dbReference type="PROSITE" id="PS50172"/>
    </source>
</evidence>
<feature type="region of interest" description="Disordered" evidence="1">
    <location>
        <begin position="1"/>
        <end position="21"/>
    </location>
</feature>
<evidence type="ECO:0000313" key="3">
    <source>
        <dbReference type="EMBL" id="KAJ7614836.1"/>
    </source>
</evidence>
<dbReference type="AlphaFoldDB" id="A0AAD7B9L1"/>
<dbReference type="InterPro" id="IPR036420">
    <property type="entry name" value="BRCT_dom_sf"/>
</dbReference>
<comment type="caution">
    <text evidence="3">The sequence shown here is derived from an EMBL/GenBank/DDBJ whole genome shotgun (WGS) entry which is preliminary data.</text>
</comment>
<reference evidence="3" key="1">
    <citation type="submission" date="2023-03" db="EMBL/GenBank/DDBJ databases">
        <title>Massive genome expansion in bonnet fungi (Mycena s.s.) driven by repeated elements and novel gene families across ecological guilds.</title>
        <authorList>
            <consortium name="Lawrence Berkeley National Laboratory"/>
            <person name="Harder C.B."/>
            <person name="Miyauchi S."/>
            <person name="Viragh M."/>
            <person name="Kuo A."/>
            <person name="Thoen E."/>
            <person name="Andreopoulos B."/>
            <person name="Lu D."/>
            <person name="Skrede I."/>
            <person name="Drula E."/>
            <person name="Henrissat B."/>
            <person name="Morin E."/>
            <person name="Kohler A."/>
            <person name="Barry K."/>
            <person name="LaButti K."/>
            <person name="Morin E."/>
            <person name="Salamov A."/>
            <person name="Lipzen A."/>
            <person name="Mereny Z."/>
            <person name="Hegedus B."/>
            <person name="Baldrian P."/>
            <person name="Stursova M."/>
            <person name="Weitz H."/>
            <person name="Taylor A."/>
            <person name="Grigoriev I.V."/>
            <person name="Nagy L.G."/>
            <person name="Martin F."/>
            <person name="Kauserud H."/>
        </authorList>
    </citation>
    <scope>NUCLEOTIDE SEQUENCE</scope>
    <source>
        <strain evidence="3">9284</strain>
    </source>
</reference>
<dbReference type="Proteomes" id="UP001221142">
    <property type="component" value="Unassembled WGS sequence"/>
</dbReference>
<dbReference type="PROSITE" id="PS50172">
    <property type="entry name" value="BRCT"/>
    <property type="match status" value="1"/>
</dbReference>